<dbReference type="RefSeq" id="WP_149326819.1">
    <property type="nucleotide sequence ID" value="NZ_VTPY01000001.1"/>
</dbReference>
<name>A0A7V7G358_9GAMM</name>
<dbReference type="Proteomes" id="UP000486760">
    <property type="component" value="Unassembled WGS sequence"/>
</dbReference>
<reference evidence="1 2" key="1">
    <citation type="submission" date="2019-08" db="EMBL/GenBank/DDBJ databases">
        <title>Bioinformatics analysis of the strain L3 and L5.</title>
        <authorList>
            <person name="Li X."/>
        </authorList>
    </citation>
    <scope>NUCLEOTIDE SEQUENCE [LARGE SCALE GENOMIC DNA]</scope>
    <source>
        <strain evidence="1 2">L5</strain>
    </source>
</reference>
<dbReference type="EMBL" id="VTPY01000001">
    <property type="protein sequence ID" value="KAA0014609.1"/>
    <property type="molecule type" value="Genomic_DNA"/>
</dbReference>
<sequence>MIEKVIKLEDNCHLWEVKYRGIPVWSYIRGVYFSQYLPYKAKVKFSTADIFAFFTFLTMRFRNVKVVFFLPAREDVISYQKDVVCAFKISNPITFIRAEGGETGNVFFIELLRFIFRKISFLFCYSEYKRLRSEVWSELSFDPSIPLRNFLGDYYFLKLIVFFLKGKKVYYTNCVVPQVERFENSLDSCELQHGVIHSEHLDYSYVPYVKNSVIVYSEHYLNVLEKIKFSGKAVVVRKSVYKNDIFFDCIIFTTINLKYCSLVDELFKSLNSHDLISRLYVKKHPRDNYAYQFLKKEKILLKASPLDAKIAILPDTSLIINMVEVKKEFIYLHLENISVEEIKETLYRKYKVDSSLLKIATNKKELLDLIRAFL</sequence>
<comment type="caution">
    <text evidence="1">The sequence shown here is derived from an EMBL/GenBank/DDBJ whole genome shotgun (WGS) entry which is preliminary data.</text>
</comment>
<dbReference type="AlphaFoldDB" id="A0A7V7G358"/>
<evidence type="ECO:0000313" key="1">
    <source>
        <dbReference type="EMBL" id="KAA0014609.1"/>
    </source>
</evidence>
<proteinExistence type="predicted"/>
<keyword evidence="2" id="KW-1185">Reference proteome</keyword>
<gene>
    <name evidence="1" type="ORF">F0A17_02905</name>
</gene>
<evidence type="ECO:0000313" key="2">
    <source>
        <dbReference type="Proteomes" id="UP000486760"/>
    </source>
</evidence>
<accession>A0A7V7G358</accession>
<protein>
    <submittedName>
        <fullName evidence="1">Uncharacterized protein</fullName>
    </submittedName>
</protein>
<organism evidence="1 2">
    <name type="scientific">Billgrantia pellis</name>
    <dbReference type="NCBI Taxonomy" id="2606936"/>
    <lineage>
        <taxon>Bacteria</taxon>
        <taxon>Pseudomonadati</taxon>
        <taxon>Pseudomonadota</taxon>
        <taxon>Gammaproteobacteria</taxon>
        <taxon>Oceanospirillales</taxon>
        <taxon>Halomonadaceae</taxon>
        <taxon>Billgrantia</taxon>
    </lineage>
</organism>